<dbReference type="GO" id="GO:0008360">
    <property type="term" value="P:regulation of cell shape"/>
    <property type="evidence" value="ECO:0007669"/>
    <property type="project" value="UniProtKB-KW"/>
</dbReference>
<accession>A0A1E2VDV4</accession>
<gene>
    <name evidence="15" type="ORF">BFW38_03105</name>
</gene>
<evidence type="ECO:0000256" key="3">
    <source>
        <dbReference type="ARBA" id="ARBA00022519"/>
    </source>
</evidence>
<evidence type="ECO:0000256" key="10">
    <source>
        <dbReference type="ARBA" id="ARBA00035657"/>
    </source>
</evidence>
<evidence type="ECO:0000256" key="2">
    <source>
        <dbReference type="ARBA" id="ARBA00022475"/>
    </source>
</evidence>
<dbReference type="Pfam" id="PF06295">
    <property type="entry name" value="ZapG-like"/>
    <property type="match status" value="1"/>
</dbReference>
<evidence type="ECO:0000256" key="4">
    <source>
        <dbReference type="ARBA" id="ARBA00022618"/>
    </source>
</evidence>
<sequence length="150" mass="16622">MNLADTPWIIVLIAFLLGGGAGALIYHLLNSSVARNLKVRQKLTETELQLTQTREGVNDHFARTADGLSILARQIEELEQSLQQDASRLCDDDTVLKRLEHRRATHDDPAAPSTDHYEPPKDYSEGTSGTLSEDFGFSHQDVKEPPRTGA</sequence>
<dbReference type="GO" id="GO:0005886">
    <property type="term" value="C:plasma membrane"/>
    <property type="evidence" value="ECO:0007669"/>
    <property type="project" value="UniProtKB-SubCell"/>
</dbReference>
<name>A0A1E2VDV4_9GAMM</name>
<evidence type="ECO:0000256" key="1">
    <source>
        <dbReference type="ARBA" id="ARBA00004377"/>
    </source>
</evidence>
<evidence type="ECO:0000256" key="14">
    <source>
        <dbReference type="SAM" id="Phobius"/>
    </source>
</evidence>
<evidence type="ECO:0000256" key="8">
    <source>
        <dbReference type="ARBA" id="ARBA00023136"/>
    </source>
</evidence>
<evidence type="ECO:0000256" key="12">
    <source>
        <dbReference type="ARBA" id="ARBA00035727"/>
    </source>
</evidence>
<evidence type="ECO:0000313" key="16">
    <source>
        <dbReference type="Proteomes" id="UP000094291"/>
    </source>
</evidence>
<feature type="region of interest" description="Disordered" evidence="13">
    <location>
        <begin position="100"/>
        <end position="150"/>
    </location>
</feature>
<feature type="transmembrane region" description="Helical" evidence="14">
    <location>
        <begin position="6"/>
        <end position="29"/>
    </location>
</feature>
<dbReference type="STRING" id="197479.BFW38_03105"/>
<dbReference type="InterPro" id="IPR009386">
    <property type="entry name" value="ZapG-like"/>
</dbReference>
<keyword evidence="8 14" id="KW-0472">Membrane</keyword>
<dbReference type="PANTHER" id="PTHR39579">
    <property type="entry name" value="INNER MEMBRANE PROTEIN YHCB"/>
    <property type="match status" value="1"/>
</dbReference>
<dbReference type="RefSeq" id="WP_069000165.1">
    <property type="nucleotide sequence ID" value="NZ_MDTQ01000001.1"/>
</dbReference>
<evidence type="ECO:0000256" key="6">
    <source>
        <dbReference type="ARBA" id="ARBA00022960"/>
    </source>
</evidence>
<keyword evidence="2" id="KW-1003">Cell membrane</keyword>
<dbReference type="Proteomes" id="UP000094291">
    <property type="component" value="Unassembled WGS sequence"/>
</dbReference>
<dbReference type="EMBL" id="MDTQ01000001">
    <property type="protein sequence ID" value="ODC05144.1"/>
    <property type="molecule type" value="Genomic_DNA"/>
</dbReference>
<dbReference type="PANTHER" id="PTHR39579:SF1">
    <property type="entry name" value="INNER MEMBRANE PROTEIN YHCB"/>
    <property type="match status" value="1"/>
</dbReference>
<keyword evidence="7 14" id="KW-1133">Transmembrane helix</keyword>
<evidence type="ECO:0000256" key="13">
    <source>
        <dbReference type="SAM" id="MobiDB-lite"/>
    </source>
</evidence>
<keyword evidence="5 14" id="KW-0812">Transmembrane</keyword>
<evidence type="ECO:0000313" key="15">
    <source>
        <dbReference type="EMBL" id="ODC05144.1"/>
    </source>
</evidence>
<keyword evidence="6" id="KW-0133">Cell shape</keyword>
<comment type="similarity">
    <text evidence="10">Belongs to the ZapG family.</text>
</comment>
<feature type="compositionally biased region" description="Basic and acidic residues" evidence="13">
    <location>
        <begin position="140"/>
        <end position="150"/>
    </location>
</feature>
<evidence type="ECO:0000256" key="9">
    <source>
        <dbReference type="ARBA" id="ARBA00023306"/>
    </source>
</evidence>
<dbReference type="AlphaFoldDB" id="A0A1E2VDV4"/>
<evidence type="ECO:0000256" key="7">
    <source>
        <dbReference type="ARBA" id="ARBA00022989"/>
    </source>
</evidence>
<feature type="compositionally biased region" description="Basic and acidic residues" evidence="13">
    <location>
        <begin position="105"/>
        <end position="124"/>
    </location>
</feature>
<proteinExistence type="inferred from homology"/>
<keyword evidence="3" id="KW-0997">Cell inner membrane</keyword>
<organism evidence="15 16">
    <name type="scientific">Terasakiispira papahanaumokuakeensis</name>
    <dbReference type="NCBI Taxonomy" id="197479"/>
    <lineage>
        <taxon>Bacteria</taxon>
        <taxon>Pseudomonadati</taxon>
        <taxon>Pseudomonadota</taxon>
        <taxon>Gammaproteobacteria</taxon>
        <taxon>Oceanospirillales</taxon>
        <taxon>Terasakiispira</taxon>
    </lineage>
</organism>
<protein>
    <recommendedName>
        <fullName evidence="11">Z-ring associated protein G</fullName>
    </recommendedName>
    <alternativeName>
        <fullName evidence="12">Cell division protein ZapG</fullName>
    </alternativeName>
</protein>
<comment type="caution">
    <text evidence="15">The sequence shown here is derived from an EMBL/GenBank/DDBJ whole genome shotgun (WGS) entry which is preliminary data.</text>
</comment>
<evidence type="ECO:0000256" key="11">
    <source>
        <dbReference type="ARBA" id="ARBA00035703"/>
    </source>
</evidence>
<keyword evidence="9" id="KW-0131">Cell cycle</keyword>
<comment type="subcellular location">
    <subcellularLocation>
        <location evidence="1">Cell inner membrane</location>
        <topology evidence="1">Single-pass membrane protein</topology>
    </subcellularLocation>
</comment>
<keyword evidence="4" id="KW-0132">Cell division</keyword>
<evidence type="ECO:0000256" key="5">
    <source>
        <dbReference type="ARBA" id="ARBA00022692"/>
    </source>
</evidence>
<dbReference type="GO" id="GO:0051301">
    <property type="term" value="P:cell division"/>
    <property type="evidence" value="ECO:0007669"/>
    <property type="project" value="UniProtKB-KW"/>
</dbReference>
<reference evidence="15 16" key="1">
    <citation type="submission" date="2016-08" db="EMBL/GenBank/DDBJ databases">
        <authorList>
            <person name="Seilhamer J.J."/>
        </authorList>
    </citation>
    <scope>NUCLEOTIDE SEQUENCE [LARGE SCALE GENOMIC DNA]</scope>
    <source>
        <strain evidence="15 16">PH27A</strain>
    </source>
</reference>
<keyword evidence="16" id="KW-1185">Reference proteome</keyword>
<dbReference type="OrthoDB" id="6118727at2"/>